<evidence type="ECO:0000256" key="1">
    <source>
        <dbReference type="SAM" id="MobiDB-lite"/>
    </source>
</evidence>
<reference evidence="2" key="1">
    <citation type="submission" date="2023-07" db="EMBL/GenBank/DDBJ databases">
        <title>draft genome sequence of fig (Ficus carica).</title>
        <authorList>
            <person name="Takahashi T."/>
            <person name="Nishimura K."/>
        </authorList>
    </citation>
    <scope>NUCLEOTIDE SEQUENCE</scope>
</reference>
<evidence type="ECO:0000313" key="2">
    <source>
        <dbReference type="EMBL" id="GMN46275.1"/>
    </source>
</evidence>
<proteinExistence type="predicted"/>
<protein>
    <submittedName>
        <fullName evidence="2">Uncharacterized protein</fullName>
    </submittedName>
</protein>
<accession>A0AA88A786</accession>
<evidence type="ECO:0000313" key="3">
    <source>
        <dbReference type="Proteomes" id="UP001187192"/>
    </source>
</evidence>
<feature type="region of interest" description="Disordered" evidence="1">
    <location>
        <begin position="1"/>
        <end position="25"/>
    </location>
</feature>
<gene>
    <name evidence="2" type="ORF">TIFTF001_015464</name>
</gene>
<dbReference type="Proteomes" id="UP001187192">
    <property type="component" value="Unassembled WGS sequence"/>
</dbReference>
<dbReference type="AlphaFoldDB" id="A0AA88A786"/>
<keyword evidence="3" id="KW-1185">Reference proteome</keyword>
<sequence>MEGTTPTSRAGQGTQLAGKAGQGKGETVLELSENGWFEQKMRSTLKWSHDSSTKYIVKSPLVAQNHIKAQIPTLYRSNLQE</sequence>
<comment type="caution">
    <text evidence="2">The sequence shown here is derived from an EMBL/GenBank/DDBJ whole genome shotgun (WGS) entry which is preliminary data.</text>
</comment>
<dbReference type="EMBL" id="BTGU01000022">
    <property type="protein sequence ID" value="GMN46275.1"/>
    <property type="molecule type" value="Genomic_DNA"/>
</dbReference>
<organism evidence="2 3">
    <name type="scientific">Ficus carica</name>
    <name type="common">Common fig</name>
    <dbReference type="NCBI Taxonomy" id="3494"/>
    <lineage>
        <taxon>Eukaryota</taxon>
        <taxon>Viridiplantae</taxon>
        <taxon>Streptophyta</taxon>
        <taxon>Embryophyta</taxon>
        <taxon>Tracheophyta</taxon>
        <taxon>Spermatophyta</taxon>
        <taxon>Magnoliopsida</taxon>
        <taxon>eudicotyledons</taxon>
        <taxon>Gunneridae</taxon>
        <taxon>Pentapetalae</taxon>
        <taxon>rosids</taxon>
        <taxon>fabids</taxon>
        <taxon>Rosales</taxon>
        <taxon>Moraceae</taxon>
        <taxon>Ficeae</taxon>
        <taxon>Ficus</taxon>
    </lineage>
</organism>
<name>A0AA88A786_FICCA</name>
<feature type="compositionally biased region" description="Polar residues" evidence="1">
    <location>
        <begin position="1"/>
        <end position="15"/>
    </location>
</feature>